<proteinExistence type="predicted"/>
<feature type="region of interest" description="Disordered" evidence="1">
    <location>
        <begin position="1"/>
        <end position="76"/>
    </location>
</feature>
<dbReference type="AlphaFoldDB" id="A0A6M3K970"/>
<protein>
    <submittedName>
        <fullName evidence="2">Uncharacterized protein</fullName>
    </submittedName>
</protein>
<accession>A0A6M3K970</accession>
<dbReference type="EMBL" id="MT142328">
    <property type="protein sequence ID" value="QJA78264.1"/>
    <property type="molecule type" value="Genomic_DNA"/>
</dbReference>
<organism evidence="2">
    <name type="scientific">viral metagenome</name>
    <dbReference type="NCBI Taxonomy" id="1070528"/>
    <lineage>
        <taxon>unclassified sequences</taxon>
        <taxon>metagenomes</taxon>
        <taxon>organismal metagenomes</taxon>
    </lineage>
</organism>
<feature type="compositionally biased region" description="Acidic residues" evidence="1">
    <location>
        <begin position="51"/>
        <end position="69"/>
    </location>
</feature>
<feature type="compositionally biased region" description="Basic and acidic residues" evidence="1">
    <location>
        <begin position="10"/>
        <end position="19"/>
    </location>
</feature>
<feature type="compositionally biased region" description="Basic and acidic residues" evidence="1">
    <location>
        <begin position="26"/>
        <end position="35"/>
    </location>
</feature>
<reference evidence="2" key="1">
    <citation type="submission" date="2020-03" db="EMBL/GenBank/DDBJ databases">
        <title>The deep terrestrial virosphere.</title>
        <authorList>
            <person name="Holmfeldt K."/>
            <person name="Nilsson E."/>
            <person name="Simone D."/>
            <person name="Lopez-Fernandez M."/>
            <person name="Wu X."/>
            <person name="de Brujin I."/>
            <person name="Lundin D."/>
            <person name="Andersson A."/>
            <person name="Bertilsson S."/>
            <person name="Dopson M."/>
        </authorList>
    </citation>
    <scope>NUCLEOTIDE SEQUENCE</scope>
    <source>
        <strain evidence="2">MM415A01099</strain>
    </source>
</reference>
<evidence type="ECO:0000256" key="1">
    <source>
        <dbReference type="SAM" id="MobiDB-lite"/>
    </source>
</evidence>
<sequence>MGRPKGSKNSVEDAGKLADELIAAEALERQRKEGSAPDDDTPPVDDTPPLIEDEEEPAGWDLSGLDEEPPPPADDKELAHKLSVLQGKYNAETERLSTLLSQTMTEVQALKAQLANRPTPTPELANLSDDEAGVEKFKQQFPSLYDSFAAAARVEARAEVSKATKGTVEKVDAIVQQGAEEKKQVYYSRLSEALPNWEQLNTHPVFLKWLGENDEFSGTTRRNLIGAAFNRNDHATTIKFFNAFVKEKGIRVKGKPNDADDIAPDTSGASVNRFYRSSGGEITRAQMQQFYQDKAHKRLNMTEAEADKMEARFFQAAREGKIKG</sequence>
<gene>
    <name evidence="2" type="ORF">MM415A01099_0015</name>
</gene>
<name>A0A6M3K970_9ZZZZ</name>
<evidence type="ECO:0000313" key="2">
    <source>
        <dbReference type="EMBL" id="QJA78264.1"/>
    </source>
</evidence>